<evidence type="ECO:0000256" key="7">
    <source>
        <dbReference type="ARBA" id="ARBA00023237"/>
    </source>
</evidence>
<protein>
    <submittedName>
        <fullName evidence="10">TolC family protein</fullName>
    </submittedName>
</protein>
<evidence type="ECO:0000313" key="11">
    <source>
        <dbReference type="Proteomes" id="UP001595604"/>
    </source>
</evidence>
<evidence type="ECO:0000256" key="3">
    <source>
        <dbReference type="ARBA" id="ARBA00022448"/>
    </source>
</evidence>
<dbReference type="SUPFAM" id="SSF56954">
    <property type="entry name" value="Outer membrane efflux proteins (OEP)"/>
    <property type="match status" value="1"/>
</dbReference>
<evidence type="ECO:0000313" key="10">
    <source>
        <dbReference type="EMBL" id="MFC3175494.1"/>
    </source>
</evidence>
<comment type="similarity">
    <text evidence="2">Belongs to the outer membrane factor (OMF) (TC 1.B.17) family.</text>
</comment>
<dbReference type="RefSeq" id="WP_379510870.1">
    <property type="nucleotide sequence ID" value="NZ_JBHRTQ010000015.1"/>
</dbReference>
<keyword evidence="11" id="KW-1185">Reference proteome</keyword>
<keyword evidence="3" id="KW-0813">Transport</keyword>
<dbReference type="Gene3D" id="1.20.1600.10">
    <property type="entry name" value="Outer membrane efflux proteins (OEP)"/>
    <property type="match status" value="1"/>
</dbReference>
<keyword evidence="5" id="KW-0812">Transmembrane</keyword>
<dbReference type="InterPro" id="IPR003423">
    <property type="entry name" value="OMP_efflux"/>
</dbReference>
<dbReference type="PANTHER" id="PTHR30026">
    <property type="entry name" value="OUTER MEMBRANE PROTEIN TOLC"/>
    <property type="match status" value="1"/>
</dbReference>
<name>A0ABV7IT25_9SPHN</name>
<feature type="coiled-coil region" evidence="8">
    <location>
        <begin position="319"/>
        <end position="346"/>
    </location>
</feature>
<keyword evidence="8" id="KW-0175">Coiled coil</keyword>
<dbReference type="Proteomes" id="UP001595604">
    <property type="component" value="Unassembled WGS sequence"/>
</dbReference>
<keyword evidence="7" id="KW-0998">Cell outer membrane</keyword>
<dbReference type="Pfam" id="PF02321">
    <property type="entry name" value="OEP"/>
    <property type="match status" value="2"/>
</dbReference>
<gene>
    <name evidence="10" type="ORF">ACFOD9_14640</name>
</gene>
<reference evidence="11" key="1">
    <citation type="journal article" date="2019" name="Int. J. Syst. Evol. Microbiol.">
        <title>The Global Catalogue of Microorganisms (GCM) 10K type strain sequencing project: providing services to taxonomists for standard genome sequencing and annotation.</title>
        <authorList>
            <consortium name="The Broad Institute Genomics Platform"/>
            <consortium name="The Broad Institute Genome Sequencing Center for Infectious Disease"/>
            <person name="Wu L."/>
            <person name="Ma J."/>
        </authorList>
    </citation>
    <scope>NUCLEOTIDE SEQUENCE [LARGE SCALE GENOMIC DNA]</scope>
    <source>
        <strain evidence="11">KCTC 42984</strain>
    </source>
</reference>
<dbReference type="EMBL" id="JBHRTQ010000015">
    <property type="protein sequence ID" value="MFC3175494.1"/>
    <property type="molecule type" value="Genomic_DNA"/>
</dbReference>
<sequence>MSRLKTSLLSLSLLPLSCVIAAPPAMAQDLAAAITDALANAPTLVEASAGEAAAKARLDRARAESNPLLKVEGSYGAGRIDNGGFFGITADNVSPLALQATAEMPIYAGGRVSSAIDQARGGADVARFGAEQARLQTIVLAVSTYTEVLTSRKLEARYGQLASELAETERQAGLRFRAGEIASSELAQARARKAEADAGLAQAQGRRASAEAAYQRLTGKPAGDLAPLPDLPPVPPTLDEALDMARQNNPALRQAKAGVDVARAGVRSAKAEGMPTIGAFAEAAHVRDQFFPGYKADSVAVGVRGRWTLWAGGRVSSQTRAADADLDASEARLRQAEQTLEGMVIDSWQGLATARRMTDASRARRDAAAEALRGTQLEARVGAKPTLAVLDAEREAIEAETAMLQAEGMQTVAAWRLNALTGNIAP</sequence>
<dbReference type="InterPro" id="IPR051906">
    <property type="entry name" value="TolC-like"/>
</dbReference>
<evidence type="ECO:0000256" key="6">
    <source>
        <dbReference type="ARBA" id="ARBA00023136"/>
    </source>
</evidence>
<comment type="subcellular location">
    <subcellularLocation>
        <location evidence="1">Cell outer membrane</location>
    </subcellularLocation>
</comment>
<evidence type="ECO:0000256" key="4">
    <source>
        <dbReference type="ARBA" id="ARBA00022452"/>
    </source>
</evidence>
<evidence type="ECO:0000256" key="5">
    <source>
        <dbReference type="ARBA" id="ARBA00022692"/>
    </source>
</evidence>
<organism evidence="10 11">
    <name type="scientific">Novosphingobium bradum</name>
    <dbReference type="NCBI Taxonomy" id="1737444"/>
    <lineage>
        <taxon>Bacteria</taxon>
        <taxon>Pseudomonadati</taxon>
        <taxon>Pseudomonadota</taxon>
        <taxon>Alphaproteobacteria</taxon>
        <taxon>Sphingomonadales</taxon>
        <taxon>Sphingomonadaceae</taxon>
        <taxon>Novosphingobium</taxon>
    </lineage>
</organism>
<evidence type="ECO:0000256" key="8">
    <source>
        <dbReference type="SAM" id="Coils"/>
    </source>
</evidence>
<comment type="caution">
    <text evidence="10">The sequence shown here is derived from an EMBL/GenBank/DDBJ whole genome shotgun (WGS) entry which is preliminary data.</text>
</comment>
<keyword evidence="9" id="KW-0732">Signal</keyword>
<feature type="coiled-coil region" evidence="8">
    <location>
        <begin position="151"/>
        <end position="220"/>
    </location>
</feature>
<feature type="signal peptide" evidence="9">
    <location>
        <begin position="1"/>
        <end position="27"/>
    </location>
</feature>
<keyword evidence="6" id="KW-0472">Membrane</keyword>
<evidence type="ECO:0000256" key="1">
    <source>
        <dbReference type="ARBA" id="ARBA00004442"/>
    </source>
</evidence>
<keyword evidence="4" id="KW-1134">Transmembrane beta strand</keyword>
<evidence type="ECO:0000256" key="9">
    <source>
        <dbReference type="SAM" id="SignalP"/>
    </source>
</evidence>
<proteinExistence type="inferred from homology"/>
<evidence type="ECO:0000256" key="2">
    <source>
        <dbReference type="ARBA" id="ARBA00007613"/>
    </source>
</evidence>
<accession>A0ABV7IT25</accession>
<dbReference type="PANTHER" id="PTHR30026:SF20">
    <property type="entry name" value="OUTER MEMBRANE PROTEIN TOLC"/>
    <property type="match status" value="1"/>
</dbReference>
<feature type="chain" id="PRO_5045337181" evidence="9">
    <location>
        <begin position="28"/>
        <end position="426"/>
    </location>
</feature>